<accession>F3UXX6</accession>
<keyword evidence="3" id="KW-0732">Signal</keyword>
<comment type="caution">
    <text evidence="8">The sequence shown here is derived from an EMBL/GenBank/DDBJ whole genome shotgun (WGS) entry which is preliminary data.</text>
</comment>
<evidence type="ECO:0000313" key="8">
    <source>
        <dbReference type="EMBL" id="EGJ38496.1"/>
    </source>
</evidence>
<dbReference type="PATRIC" id="fig|888808.3.peg.1321"/>
<feature type="transmembrane region" description="Helical" evidence="6">
    <location>
        <begin position="79"/>
        <end position="98"/>
    </location>
</feature>
<evidence type="ECO:0000256" key="5">
    <source>
        <dbReference type="SAM" id="MobiDB-lite"/>
    </source>
</evidence>
<dbReference type="HOGENOM" id="CLU_160750_0_0_9"/>
<evidence type="ECO:0000256" key="3">
    <source>
        <dbReference type="ARBA" id="ARBA00022729"/>
    </source>
</evidence>
<evidence type="ECO:0000259" key="7">
    <source>
        <dbReference type="PROSITE" id="PS50847"/>
    </source>
</evidence>
<organism evidence="8 9">
    <name type="scientific">Streptococcus sanguinis SK49</name>
    <dbReference type="NCBI Taxonomy" id="888808"/>
    <lineage>
        <taxon>Bacteria</taxon>
        <taxon>Bacillati</taxon>
        <taxon>Bacillota</taxon>
        <taxon>Bacilli</taxon>
        <taxon>Lactobacillales</taxon>
        <taxon>Streptococcaceae</taxon>
        <taxon>Streptococcus</taxon>
    </lineage>
</organism>
<dbReference type="AlphaFoldDB" id="F3UXX6"/>
<proteinExistence type="predicted"/>
<keyword evidence="4" id="KW-0572">Peptidoglycan-anchor</keyword>
<dbReference type="InterPro" id="IPR019931">
    <property type="entry name" value="LPXTG_anchor"/>
</dbReference>
<dbReference type="Pfam" id="PF18877">
    <property type="entry name" value="SSSPR-51"/>
    <property type="match status" value="1"/>
</dbReference>
<sequence length="105" mass="11454">MKTSHKDKEGNEIPGHPSEDGEQPKKDIPGYEFIKTITDKDGNTVHVYRKKVTPRKQEPAGKTPVKSTLKELPKTGTEAPSALAALGILGLMSGFGLVTRKKKED</sequence>
<dbReference type="InterPro" id="IPR027579">
    <property type="entry name" value="SSSPR51_Rpt"/>
</dbReference>
<gene>
    <name evidence="8" type="ORF">HMPREF9380_1353</name>
</gene>
<evidence type="ECO:0000256" key="4">
    <source>
        <dbReference type="ARBA" id="ARBA00023088"/>
    </source>
</evidence>
<dbReference type="Proteomes" id="UP000006459">
    <property type="component" value="Unassembled WGS sequence"/>
</dbReference>
<keyword evidence="6" id="KW-0472">Membrane</keyword>
<dbReference type="Pfam" id="PF00746">
    <property type="entry name" value="Gram_pos_anchor"/>
    <property type="match status" value="1"/>
</dbReference>
<dbReference type="PROSITE" id="PS50847">
    <property type="entry name" value="GRAM_POS_ANCHORING"/>
    <property type="match status" value="1"/>
</dbReference>
<keyword evidence="1" id="KW-0134">Cell wall</keyword>
<evidence type="ECO:0000313" key="9">
    <source>
        <dbReference type="Proteomes" id="UP000006459"/>
    </source>
</evidence>
<evidence type="ECO:0000256" key="6">
    <source>
        <dbReference type="SAM" id="Phobius"/>
    </source>
</evidence>
<evidence type="ECO:0000256" key="1">
    <source>
        <dbReference type="ARBA" id="ARBA00022512"/>
    </source>
</evidence>
<dbReference type="NCBIfam" id="TIGR04308">
    <property type="entry name" value="repeat_SSSPR51"/>
    <property type="match status" value="1"/>
</dbReference>
<feature type="region of interest" description="Disordered" evidence="5">
    <location>
        <begin position="1"/>
        <end position="29"/>
    </location>
</feature>
<reference evidence="8 9" key="1">
    <citation type="submission" date="2011-03" db="EMBL/GenBank/DDBJ databases">
        <authorList>
            <person name="Muzny D."/>
            <person name="Qin X."/>
            <person name="Deng J."/>
            <person name="Jiang H."/>
            <person name="Liu Y."/>
            <person name="Qu J."/>
            <person name="Song X.-Z."/>
            <person name="Zhang L."/>
            <person name="Thornton R."/>
            <person name="Coyle M."/>
            <person name="Francisco L."/>
            <person name="Jackson L."/>
            <person name="Javaid M."/>
            <person name="Korchina V."/>
            <person name="Kovar C."/>
            <person name="Mata R."/>
            <person name="Mathew T."/>
            <person name="Ngo R."/>
            <person name="Nguyen L."/>
            <person name="Nguyen N."/>
            <person name="Okwuonu G."/>
            <person name="Ongeri F."/>
            <person name="Pham C."/>
            <person name="Simmons D."/>
            <person name="Wilczek-Boney K."/>
            <person name="Hale W."/>
            <person name="Jakkamsetti A."/>
            <person name="Pham P."/>
            <person name="Ruth R."/>
            <person name="San Lucas F."/>
            <person name="Warren J."/>
            <person name="Zhang J."/>
            <person name="Zhao Z."/>
            <person name="Zhou C."/>
            <person name="Zhu D."/>
            <person name="Lee S."/>
            <person name="Bess C."/>
            <person name="Blankenburg K."/>
            <person name="Forbes L."/>
            <person name="Fu Q."/>
            <person name="Gubbala S."/>
            <person name="Hirani K."/>
            <person name="Jayaseelan J.C."/>
            <person name="Lara F."/>
            <person name="Munidasa M."/>
            <person name="Palculict T."/>
            <person name="Patil S."/>
            <person name="Pu L.-L."/>
            <person name="Saada N."/>
            <person name="Tang L."/>
            <person name="Weissenberger G."/>
            <person name="Zhu Y."/>
            <person name="Hemphill L."/>
            <person name="Shang Y."/>
            <person name="Youmans B."/>
            <person name="Ayvaz T."/>
            <person name="Ross M."/>
            <person name="Santibanez J."/>
            <person name="Aqrawi P."/>
            <person name="Gross S."/>
            <person name="Joshi V."/>
            <person name="Fowler G."/>
            <person name="Nazareth L."/>
            <person name="Reid J."/>
            <person name="Worley K."/>
            <person name="Petrosino J."/>
            <person name="Highlander S."/>
            <person name="Gibbs R."/>
        </authorList>
    </citation>
    <scope>NUCLEOTIDE SEQUENCE [LARGE SCALE GENOMIC DNA]</scope>
    <source>
        <strain evidence="8 9">SK49</strain>
    </source>
</reference>
<feature type="region of interest" description="Disordered" evidence="5">
    <location>
        <begin position="52"/>
        <end position="76"/>
    </location>
</feature>
<evidence type="ECO:0000256" key="2">
    <source>
        <dbReference type="ARBA" id="ARBA00022525"/>
    </source>
</evidence>
<dbReference type="NCBIfam" id="TIGR01167">
    <property type="entry name" value="LPXTG_anchor"/>
    <property type="match status" value="1"/>
</dbReference>
<dbReference type="RefSeq" id="WP_002933826.1">
    <property type="nucleotide sequence ID" value="NZ_GL890985.1"/>
</dbReference>
<keyword evidence="6" id="KW-0812">Transmembrane</keyword>
<keyword evidence="6" id="KW-1133">Transmembrane helix</keyword>
<protein>
    <submittedName>
        <fullName evidence="8">Cell wall surface anchor family protein</fullName>
    </submittedName>
</protein>
<keyword evidence="2" id="KW-0964">Secreted</keyword>
<dbReference type="EMBL" id="AFFO01000010">
    <property type="protein sequence ID" value="EGJ38496.1"/>
    <property type="molecule type" value="Genomic_DNA"/>
</dbReference>
<name>F3UXX6_STRSA</name>
<feature type="domain" description="Gram-positive cocci surface proteins LPxTG" evidence="7">
    <location>
        <begin position="72"/>
        <end position="105"/>
    </location>
</feature>